<dbReference type="EMBL" id="JAUHHC010000002">
    <property type="protein sequence ID" value="MDN3920042.1"/>
    <property type="molecule type" value="Genomic_DNA"/>
</dbReference>
<evidence type="ECO:0000313" key="5">
    <source>
        <dbReference type="Proteomes" id="UP001228044"/>
    </source>
</evidence>
<dbReference type="InterPro" id="IPR013762">
    <property type="entry name" value="Integrase-like_cat_sf"/>
</dbReference>
<evidence type="ECO:0000256" key="2">
    <source>
        <dbReference type="SAM" id="MobiDB-lite"/>
    </source>
</evidence>
<dbReference type="InterPro" id="IPR011010">
    <property type="entry name" value="DNA_brk_join_enz"/>
</dbReference>
<keyword evidence="1" id="KW-0233">DNA recombination</keyword>
<accession>A0ABT8DUH8</accession>
<reference evidence="4 5" key="1">
    <citation type="submission" date="2023-06" db="EMBL/GenBank/DDBJ databases">
        <title>Pelomonas sp. PFR6 16S ribosomal RNA gene Genome sequencing and assembly.</title>
        <authorList>
            <person name="Woo H."/>
        </authorList>
    </citation>
    <scope>NUCLEOTIDE SEQUENCE [LARGE SCALE GENOMIC DNA]</scope>
    <source>
        <strain evidence="4 5">PFR6</strain>
    </source>
</reference>
<organism evidence="4 5">
    <name type="scientific">Roseateles violae</name>
    <dbReference type="NCBI Taxonomy" id="3058042"/>
    <lineage>
        <taxon>Bacteria</taxon>
        <taxon>Pseudomonadati</taxon>
        <taxon>Pseudomonadota</taxon>
        <taxon>Betaproteobacteria</taxon>
        <taxon>Burkholderiales</taxon>
        <taxon>Sphaerotilaceae</taxon>
        <taxon>Roseateles</taxon>
    </lineage>
</organism>
<dbReference type="PROSITE" id="PS51898">
    <property type="entry name" value="TYR_RECOMBINASE"/>
    <property type="match status" value="1"/>
</dbReference>
<comment type="caution">
    <text evidence="4">The sequence shown here is derived from an EMBL/GenBank/DDBJ whole genome shotgun (WGS) entry which is preliminary data.</text>
</comment>
<evidence type="ECO:0000313" key="4">
    <source>
        <dbReference type="EMBL" id="MDN3920042.1"/>
    </source>
</evidence>
<sequence>MNSIQETTAWTGRNRYGAPFSALDFKRQITVILDRFGESHLHRAKAVGVMTKKARAYVTYQVFDDIRLAGYALKSVLNLDQRHICAVAEKWRQQQLSASTIQGRLSILKWFSIAIGKRGLIREPAFYGFEADDVARTYVAEHDKSWTGNNVIPAEMIVKAYELDQWVGCQLELMKEFGLRVTEATLLRPRASDTGAALVVELGTKGGRTRIVKIRTDAQRQLLERAKVLALSGSRGSMIPASKTPAQARNRLYYICRKLGLTKDQLAVTPHGLRHQYANDLYEEVSGVPSAVRGGSAILDRAADQLARQEVTRDLGHARESITAAYTGPRKPGRPPVSALRTDVSGDGSSE</sequence>
<dbReference type="Pfam" id="PF12835">
    <property type="entry name" value="Integrase_1"/>
    <property type="match status" value="1"/>
</dbReference>
<feature type="region of interest" description="Disordered" evidence="2">
    <location>
        <begin position="318"/>
        <end position="351"/>
    </location>
</feature>
<dbReference type="Gene3D" id="1.10.443.10">
    <property type="entry name" value="Intergrase catalytic core"/>
    <property type="match status" value="1"/>
</dbReference>
<keyword evidence="5" id="KW-1185">Reference proteome</keyword>
<gene>
    <name evidence="4" type="ORF">QWJ38_07085</name>
</gene>
<dbReference type="SUPFAM" id="SSF56349">
    <property type="entry name" value="DNA breaking-rejoining enzymes"/>
    <property type="match status" value="1"/>
</dbReference>
<proteinExistence type="predicted"/>
<protein>
    <submittedName>
        <fullName evidence="4">Integrase domain-containing protein</fullName>
    </submittedName>
</protein>
<dbReference type="InterPro" id="IPR002104">
    <property type="entry name" value="Integrase_catalytic"/>
</dbReference>
<feature type="domain" description="Tyr recombinase" evidence="3">
    <location>
        <begin position="122"/>
        <end position="341"/>
    </location>
</feature>
<dbReference type="Proteomes" id="UP001228044">
    <property type="component" value="Unassembled WGS sequence"/>
</dbReference>
<dbReference type="InterPro" id="IPR024456">
    <property type="entry name" value="Integrase_catalytic_putative"/>
</dbReference>
<evidence type="ECO:0000259" key="3">
    <source>
        <dbReference type="PROSITE" id="PS51898"/>
    </source>
</evidence>
<name>A0ABT8DUH8_9BURK</name>
<dbReference type="RefSeq" id="WP_290358360.1">
    <property type="nucleotide sequence ID" value="NZ_JAUHHC010000002.1"/>
</dbReference>
<evidence type="ECO:0000256" key="1">
    <source>
        <dbReference type="ARBA" id="ARBA00023172"/>
    </source>
</evidence>